<comment type="cofactor">
    <cofactor evidence="1">
        <name>FAD</name>
        <dbReference type="ChEBI" id="CHEBI:57692"/>
    </cofactor>
</comment>
<dbReference type="PROSITE" id="PS00623">
    <property type="entry name" value="GMC_OXRED_1"/>
    <property type="match status" value="1"/>
</dbReference>
<keyword evidence="5" id="KW-0560">Oxidoreductase</keyword>
<dbReference type="Proteomes" id="UP001064896">
    <property type="component" value="Chromosome"/>
</dbReference>
<gene>
    <name evidence="9" type="ORF">PSm6_46210</name>
</gene>
<evidence type="ECO:0000313" key="10">
    <source>
        <dbReference type="Proteomes" id="UP001064896"/>
    </source>
</evidence>
<accession>A0ABM7LFM9</accession>
<dbReference type="PIRSF" id="PIRSF000137">
    <property type="entry name" value="Alcohol_oxidase"/>
    <property type="match status" value="1"/>
</dbReference>
<dbReference type="PROSITE" id="PS00624">
    <property type="entry name" value="GMC_OXRED_2"/>
    <property type="match status" value="1"/>
</dbReference>
<dbReference type="InterPro" id="IPR000172">
    <property type="entry name" value="GMC_OxRdtase_N"/>
</dbReference>
<dbReference type="PROSITE" id="PS51257">
    <property type="entry name" value="PROKAR_LIPOPROTEIN"/>
    <property type="match status" value="1"/>
</dbReference>
<organism evidence="9 10">
    <name type="scientific">Pseudomonas solani</name>
    <dbReference type="NCBI Taxonomy" id="2731552"/>
    <lineage>
        <taxon>Bacteria</taxon>
        <taxon>Pseudomonadati</taxon>
        <taxon>Pseudomonadota</taxon>
        <taxon>Gammaproteobacteria</taxon>
        <taxon>Pseudomonadales</taxon>
        <taxon>Pseudomonadaceae</taxon>
        <taxon>Pseudomonas</taxon>
    </lineage>
</organism>
<name>A0ABM7LFM9_9PSED</name>
<dbReference type="SUPFAM" id="SSF54373">
    <property type="entry name" value="FAD-linked reductases, C-terminal domain"/>
    <property type="match status" value="1"/>
</dbReference>
<dbReference type="Gene3D" id="3.30.410.40">
    <property type="match status" value="1"/>
</dbReference>
<keyword evidence="4 6" id="KW-0274">FAD</keyword>
<evidence type="ECO:0000256" key="6">
    <source>
        <dbReference type="RuleBase" id="RU003968"/>
    </source>
</evidence>
<evidence type="ECO:0000256" key="4">
    <source>
        <dbReference type="ARBA" id="ARBA00022827"/>
    </source>
</evidence>
<dbReference type="PANTHER" id="PTHR11552">
    <property type="entry name" value="GLUCOSE-METHANOL-CHOLINE GMC OXIDOREDUCTASE"/>
    <property type="match status" value="1"/>
</dbReference>
<evidence type="ECO:0000256" key="3">
    <source>
        <dbReference type="ARBA" id="ARBA00022630"/>
    </source>
</evidence>
<keyword evidence="10" id="KW-1185">Reference proteome</keyword>
<dbReference type="InterPro" id="IPR036188">
    <property type="entry name" value="FAD/NAD-bd_sf"/>
</dbReference>
<proteinExistence type="inferred from homology"/>
<sequence>MNRKESAMTSPRRFDYIINGAGSAGCVLANRLSADPGLSVCLIEAGPSDRSLFPGSYIRTPAGIIRLIANPKWNWMHRFSHATGSGEVEVPCPRGRVWGGSSAINGMIYIRGHRHDYDQWAAQGNRGWSYDEVLPYFRRSEHFEPGPSPWHGQGGELNVAELRSPSAVNAVFYQAGEELGWRYNADFNGSDQEGIGPFHVTQINGERCSAARAFLHPVLTRPNLQVLSGALTHRVLLQGDRAVGVEVSQGEELLQLFAEREVILSAGSINSPQLLMLSGIGPAVELARHGIALRHELPGVGQNLQDHQDVVLMYRSDAALGYGLSPRGLWPLLRSPWQYLAGRRGPLTSNTVEAGGFLRLDPAAPTPELGLIVAPALKNQPQRPVPFGHGISLHVAVMHPQSRGEVRLNSPDPRDKPHLAANFLSHPEDLRKLVEGVRLVRRLAGTAAFRQHLRGELVPGKAIDSQAQIEQWIRHNLGTVFHPVGTCKMGHDPLAVVDDQLRVHGIDGLRVVDASIMPTLITGNTNAPAMMIAEKAAEMILGTARKAPDSQPNDVALPALTS</sequence>
<keyword evidence="3 6" id="KW-0285">Flavoprotein</keyword>
<evidence type="ECO:0000313" key="9">
    <source>
        <dbReference type="EMBL" id="BCD88214.1"/>
    </source>
</evidence>
<comment type="similarity">
    <text evidence="2 6">Belongs to the GMC oxidoreductase family.</text>
</comment>
<dbReference type="InterPro" id="IPR012132">
    <property type="entry name" value="GMC_OxRdtase"/>
</dbReference>
<dbReference type="Gene3D" id="3.50.50.60">
    <property type="entry name" value="FAD/NAD(P)-binding domain"/>
    <property type="match status" value="1"/>
</dbReference>
<protein>
    <submittedName>
        <fullName evidence="9">Dehydrogenase</fullName>
    </submittedName>
</protein>
<dbReference type="EMBL" id="AP023081">
    <property type="protein sequence ID" value="BCD88214.1"/>
    <property type="molecule type" value="Genomic_DNA"/>
</dbReference>
<feature type="domain" description="Glucose-methanol-choline oxidoreductase N-terminal" evidence="7">
    <location>
        <begin position="95"/>
        <end position="118"/>
    </location>
</feature>
<dbReference type="Pfam" id="PF00732">
    <property type="entry name" value="GMC_oxred_N"/>
    <property type="match status" value="1"/>
</dbReference>
<feature type="domain" description="Glucose-methanol-choline oxidoreductase N-terminal" evidence="8">
    <location>
        <begin position="267"/>
        <end position="281"/>
    </location>
</feature>
<dbReference type="PANTHER" id="PTHR11552:SF147">
    <property type="entry name" value="CHOLINE DEHYDROGENASE, MITOCHONDRIAL"/>
    <property type="match status" value="1"/>
</dbReference>
<evidence type="ECO:0000259" key="8">
    <source>
        <dbReference type="PROSITE" id="PS00624"/>
    </source>
</evidence>
<evidence type="ECO:0000256" key="2">
    <source>
        <dbReference type="ARBA" id="ARBA00010790"/>
    </source>
</evidence>
<evidence type="ECO:0000256" key="1">
    <source>
        <dbReference type="ARBA" id="ARBA00001974"/>
    </source>
</evidence>
<dbReference type="Pfam" id="PF05199">
    <property type="entry name" value="GMC_oxred_C"/>
    <property type="match status" value="1"/>
</dbReference>
<reference evidence="9" key="1">
    <citation type="submission" date="2020-05" db="EMBL/GenBank/DDBJ databases">
        <title>Complete genome sequence of Pseudomonas sp. Sm006.</title>
        <authorList>
            <person name="Takeuchi K."/>
            <person name="Someya N."/>
        </authorList>
    </citation>
    <scope>NUCLEOTIDE SEQUENCE</scope>
    <source>
        <strain evidence="9">Sm006</strain>
    </source>
</reference>
<dbReference type="SUPFAM" id="SSF51905">
    <property type="entry name" value="FAD/NAD(P)-binding domain"/>
    <property type="match status" value="1"/>
</dbReference>
<dbReference type="InterPro" id="IPR007867">
    <property type="entry name" value="GMC_OxRtase_C"/>
</dbReference>
<evidence type="ECO:0000259" key="7">
    <source>
        <dbReference type="PROSITE" id="PS00623"/>
    </source>
</evidence>
<evidence type="ECO:0000256" key="5">
    <source>
        <dbReference type="ARBA" id="ARBA00023002"/>
    </source>
</evidence>